<evidence type="ECO:0000256" key="2">
    <source>
        <dbReference type="SAM" id="SignalP"/>
    </source>
</evidence>
<keyword evidence="1" id="KW-1133">Transmembrane helix</keyword>
<feature type="transmembrane region" description="Helical" evidence="1">
    <location>
        <begin position="54"/>
        <end position="73"/>
    </location>
</feature>
<evidence type="ECO:0000313" key="3">
    <source>
        <dbReference type="EMBL" id="OHA33957.1"/>
    </source>
</evidence>
<proteinExistence type="predicted"/>
<dbReference type="STRING" id="1802319.A2928_02465"/>
<comment type="caution">
    <text evidence="3">The sequence shown here is derived from an EMBL/GenBank/DDBJ whole genome shotgun (WGS) entry which is preliminary data.</text>
</comment>
<sequence>MNKINKNALRRLLFFLSSLALFFAPRIVFANDPRILPNPLKGDPESITKLLELILENIIIPVGAVIAVLAFIYTGFRYVLAQGRPAELEKVHKMFFGVVIGTLIILGSLVIVKALDATIRPFLNTSLDSGIHLGIATGVSQEALLAQATPSSDQILFPSTDLNQPRPLEPDTLYPGGKYIDSGGSIESGGTIDCSGQEFDVVAGGDDAHRSQSTVEFDDCVTSAGGTVGAGGIIGGGGIISTVDPGQSSSQNVTNPGRVTDFSSFVGFLIAFIEILIPIIATLALLAFFWGAGKFILKAGDMKEIENGKKLLIWGLVALFVMASIWGILRFFQVDLFTGAFGIPLLPE</sequence>
<dbReference type="Pfam" id="PF04956">
    <property type="entry name" value="TrbC"/>
    <property type="match status" value="1"/>
</dbReference>
<keyword evidence="2" id="KW-0732">Signal</keyword>
<keyword evidence="1" id="KW-0812">Transmembrane</keyword>
<feature type="signal peptide" evidence="2">
    <location>
        <begin position="1"/>
        <end position="30"/>
    </location>
</feature>
<feature type="transmembrane region" description="Helical" evidence="1">
    <location>
        <begin position="94"/>
        <end position="115"/>
    </location>
</feature>
<accession>A0A1G2NCY3</accession>
<protein>
    <recommendedName>
        <fullName evidence="5">DUF5671 domain-containing protein</fullName>
    </recommendedName>
</protein>
<evidence type="ECO:0000256" key="1">
    <source>
        <dbReference type="SAM" id="Phobius"/>
    </source>
</evidence>
<dbReference type="AlphaFoldDB" id="A0A1G2NCY3"/>
<keyword evidence="1" id="KW-0472">Membrane</keyword>
<reference evidence="3 4" key="1">
    <citation type="journal article" date="2016" name="Nat. Commun.">
        <title>Thousands of microbial genomes shed light on interconnected biogeochemical processes in an aquifer system.</title>
        <authorList>
            <person name="Anantharaman K."/>
            <person name="Brown C.T."/>
            <person name="Hug L.A."/>
            <person name="Sharon I."/>
            <person name="Castelle C.J."/>
            <person name="Probst A.J."/>
            <person name="Thomas B.C."/>
            <person name="Singh A."/>
            <person name="Wilkins M.J."/>
            <person name="Karaoz U."/>
            <person name="Brodie E.L."/>
            <person name="Williams K.H."/>
            <person name="Hubbard S.S."/>
            <person name="Banfield J.F."/>
        </authorList>
    </citation>
    <scope>NUCLEOTIDE SEQUENCE [LARGE SCALE GENOMIC DNA]</scope>
</reference>
<evidence type="ECO:0008006" key="5">
    <source>
        <dbReference type="Google" id="ProtNLM"/>
    </source>
</evidence>
<organism evidence="3 4">
    <name type="scientific">Candidatus Taylorbacteria bacterium RIFCSPLOWO2_01_FULL_45_15b</name>
    <dbReference type="NCBI Taxonomy" id="1802319"/>
    <lineage>
        <taxon>Bacteria</taxon>
        <taxon>Candidatus Tayloriibacteriota</taxon>
    </lineage>
</organism>
<dbReference type="Proteomes" id="UP000176221">
    <property type="component" value="Unassembled WGS sequence"/>
</dbReference>
<dbReference type="InterPro" id="IPR007039">
    <property type="entry name" value="TrbC/VirB2"/>
</dbReference>
<name>A0A1G2NCY3_9BACT</name>
<evidence type="ECO:0000313" key="4">
    <source>
        <dbReference type="Proteomes" id="UP000176221"/>
    </source>
</evidence>
<gene>
    <name evidence="3" type="ORF">A2928_02465</name>
</gene>
<dbReference type="EMBL" id="MHRX01000020">
    <property type="protein sequence ID" value="OHA33957.1"/>
    <property type="molecule type" value="Genomic_DNA"/>
</dbReference>
<feature type="chain" id="PRO_5009583766" description="DUF5671 domain-containing protein" evidence="2">
    <location>
        <begin position="31"/>
        <end position="348"/>
    </location>
</feature>
<feature type="transmembrane region" description="Helical" evidence="1">
    <location>
        <begin position="265"/>
        <end position="290"/>
    </location>
</feature>
<feature type="transmembrane region" description="Helical" evidence="1">
    <location>
        <begin position="311"/>
        <end position="329"/>
    </location>
</feature>